<dbReference type="EMBL" id="JAAVUM010000023">
    <property type="protein sequence ID" value="NKE07968.1"/>
    <property type="molecule type" value="Genomic_DNA"/>
</dbReference>
<comment type="caution">
    <text evidence="4">The sequence shown here is derived from an EMBL/GenBank/DDBJ whole genome shotgun (WGS) entry which is preliminary data.</text>
</comment>
<keyword evidence="1" id="KW-1133">Transmembrane helix</keyword>
<feature type="domain" description="VanZ-like" evidence="3">
    <location>
        <begin position="9"/>
        <end position="140"/>
    </location>
</feature>
<protein>
    <submittedName>
        <fullName evidence="4">VanZ family protein</fullName>
    </submittedName>
</protein>
<dbReference type="AlphaFoldDB" id="A0A846TFS8"/>
<feature type="transmembrane region" description="Helical" evidence="1">
    <location>
        <begin position="117"/>
        <end position="140"/>
    </location>
</feature>
<organism evidence="4 5">
    <name type="scientific">Mesobacillus selenatarsenatis</name>
    <dbReference type="NCBI Taxonomy" id="388741"/>
    <lineage>
        <taxon>Bacteria</taxon>
        <taxon>Bacillati</taxon>
        <taxon>Bacillota</taxon>
        <taxon>Bacilli</taxon>
        <taxon>Bacillales</taxon>
        <taxon>Bacillaceae</taxon>
        <taxon>Mesobacillus</taxon>
    </lineage>
</organism>
<evidence type="ECO:0000259" key="3">
    <source>
        <dbReference type="Pfam" id="PF04892"/>
    </source>
</evidence>
<feature type="transmembrane region" description="Helical" evidence="1">
    <location>
        <begin position="89"/>
        <end position="105"/>
    </location>
</feature>
<feature type="transmembrane region" description="Helical" evidence="1">
    <location>
        <begin position="65"/>
        <end position="82"/>
    </location>
</feature>
<evidence type="ECO:0000313" key="5">
    <source>
        <dbReference type="Proteomes" id="UP000587942"/>
    </source>
</evidence>
<dbReference type="InterPro" id="IPR006976">
    <property type="entry name" value="VanZ-like"/>
</dbReference>
<dbReference type="Proteomes" id="UP000587942">
    <property type="component" value="Unassembled WGS sequence"/>
</dbReference>
<evidence type="ECO:0000313" key="4">
    <source>
        <dbReference type="EMBL" id="NKE07968.1"/>
    </source>
</evidence>
<dbReference type="NCBIfam" id="NF037970">
    <property type="entry name" value="vanZ_1"/>
    <property type="match status" value="1"/>
</dbReference>
<reference evidence="4 5" key="1">
    <citation type="submission" date="2020-03" db="EMBL/GenBank/DDBJ databases">
        <authorList>
            <person name="Sun Q."/>
        </authorList>
    </citation>
    <scope>NUCLEOTIDE SEQUENCE [LARGE SCALE GENOMIC DNA]</scope>
    <source>
        <strain evidence="4 5">KACC 21451</strain>
    </source>
</reference>
<feature type="chain" id="PRO_5039718165" evidence="2">
    <location>
        <begin position="25"/>
        <end position="158"/>
    </location>
</feature>
<accession>A0A846TFS8</accession>
<dbReference type="Pfam" id="PF04892">
    <property type="entry name" value="VanZ"/>
    <property type="match status" value="1"/>
</dbReference>
<proteinExistence type="predicted"/>
<dbReference type="PIRSF" id="PIRSF019083">
    <property type="entry name" value="UCP019083_VanZ"/>
    <property type="match status" value="1"/>
</dbReference>
<sequence length="158" mass="17502">MNRILSWSAVILWCVLIFSMSAQPAAVSNGLSKGMTEVIIEHAEKVVPNEEFNLGSLNHIVRKNAHFFLYLILAILVTYALRQSGNNEARAYGLAFLITVLYAMSDEFHQIYVPGRGAQFSDVLLDSAGALVGIVTYILIRQVPIRQVPGTPRNLSKK</sequence>
<dbReference type="InterPro" id="IPR016747">
    <property type="entry name" value="Phosphotransbutyrylase"/>
</dbReference>
<evidence type="ECO:0000256" key="1">
    <source>
        <dbReference type="SAM" id="Phobius"/>
    </source>
</evidence>
<feature type="signal peptide" evidence="2">
    <location>
        <begin position="1"/>
        <end position="24"/>
    </location>
</feature>
<keyword evidence="1" id="KW-0812">Transmembrane</keyword>
<evidence type="ECO:0000256" key="2">
    <source>
        <dbReference type="SAM" id="SignalP"/>
    </source>
</evidence>
<keyword evidence="1" id="KW-0472">Membrane</keyword>
<name>A0A846TFS8_9BACI</name>
<dbReference type="RefSeq" id="WP_167834324.1">
    <property type="nucleotide sequence ID" value="NZ_JAAVUM010000023.1"/>
</dbReference>
<keyword evidence="2" id="KW-0732">Signal</keyword>
<gene>
    <name evidence="4" type="primary">vanZ</name>
    <name evidence="4" type="ORF">GWK17_21255</name>
</gene>